<keyword evidence="4" id="KW-1185">Reference proteome</keyword>
<evidence type="ECO:0000313" key="5">
    <source>
        <dbReference type="Proteomes" id="UP000704529"/>
    </source>
</evidence>
<dbReference type="RefSeq" id="WP_184104511.1">
    <property type="nucleotide sequence ID" value="NZ_JACHNX010000002.1"/>
</dbReference>
<reference evidence="3" key="2">
    <citation type="submission" date="2021-01" db="EMBL/GenBank/DDBJ databases">
        <title>Genome Sequencing of Type Strains.</title>
        <authorList>
            <person name="Lemaire J.F."/>
            <person name="Inderbitzin P."/>
            <person name="Collins S.B."/>
            <person name="Wespe N."/>
            <person name="Knight-Connoni V."/>
        </authorList>
    </citation>
    <scope>NUCLEOTIDE SEQUENCE</scope>
    <source>
        <strain evidence="3">DSM 14562</strain>
    </source>
</reference>
<evidence type="ECO:0000313" key="2">
    <source>
        <dbReference type="EMBL" id="MBB4608785.1"/>
    </source>
</evidence>
<protein>
    <submittedName>
        <fullName evidence="3">DNA-binding response regulator</fullName>
    </submittedName>
</protein>
<dbReference type="InterPro" id="IPR036388">
    <property type="entry name" value="WH-like_DNA-bd_sf"/>
</dbReference>
<dbReference type="Proteomes" id="UP000704529">
    <property type="component" value="Unassembled WGS sequence"/>
</dbReference>
<evidence type="ECO:0000313" key="4">
    <source>
        <dbReference type="Proteomes" id="UP000584663"/>
    </source>
</evidence>
<evidence type="ECO:0000313" key="3">
    <source>
        <dbReference type="EMBL" id="MBN3559097.1"/>
    </source>
</evidence>
<keyword evidence="3" id="KW-0238">DNA-binding</keyword>
<dbReference type="Gene3D" id="1.10.10.10">
    <property type="entry name" value="Winged helix-like DNA-binding domain superfamily/Winged helix DNA-binding domain"/>
    <property type="match status" value="1"/>
</dbReference>
<reference evidence="2 4" key="1">
    <citation type="submission" date="2020-08" db="EMBL/GenBank/DDBJ databases">
        <title>Genomic Encyclopedia of Type Strains, Phase IV (KMG-IV): sequencing the most valuable type-strain genomes for metagenomic binning, comparative biology and taxonomic classification.</title>
        <authorList>
            <person name="Goeker M."/>
        </authorList>
    </citation>
    <scope>NUCLEOTIDE SEQUENCE [LARGE SCALE GENOMIC DNA]</scope>
    <source>
        <strain evidence="2 4">DSM 14562</strain>
    </source>
</reference>
<evidence type="ECO:0000256" key="1">
    <source>
        <dbReference type="SAM" id="MobiDB-lite"/>
    </source>
</evidence>
<proteinExistence type="predicted"/>
<dbReference type="GO" id="GO:0003677">
    <property type="term" value="F:DNA binding"/>
    <property type="evidence" value="ECO:0007669"/>
    <property type="project" value="UniProtKB-KW"/>
</dbReference>
<feature type="region of interest" description="Disordered" evidence="1">
    <location>
        <begin position="1"/>
        <end position="26"/>
    </location>
</feature>
<name>A0AA40ZZX4_9SPHN</name>
<dbReference type="EMBL" id="JAFHKU010000131">
    <property type="protein sequence ID" value="MBN3559097.1"/>
    <property type="molecule type" value="Genomic_DNA"/>
</dbReference>
<gene>
    <name evidence="2" type="ORF">GGQ89_000987</name>
    <name evidence="3" type="ORF">JYA60_12765</name>
</gene>
<organism evidence="3 5">
    <name type="scientific">Sphingomonas yabuuchiae</name>
    <dbReference type="NCBI Taxonomy" id="172044"/>
    <lineage>
        <taxon>Bacteria</taxon>
        <taxon>Pseudomonadati</taxon>
        <taxon>Pseudomonadota</taxon>
        <taxon>Alphaproteobacteria</taxon>
        <taxon>Sphingomonadales</taxon>
        <taxon>Sphingomonadaceae</taxon>
        <taxon>Sphingomonas</taxon>
    </lineage>
</organism>
<accession>A0AA40ZZX4</accession>
<dbReference type="Proteomes" id="UP000584663">
    <property type="component" value="Unassembled WGS sequence"/>
</dbReference>
<comment type="caution">
    <text evidence="3">The sequence shown here is derived from an EMBL/GenBank/DDBJ whole genome shotgun (WGS) entry which is preliminary data.</text>
</comment>
<dbReference type="EMBL" id="JACHNX010000002">
    <property type="protein sequence ID" value="MBB4608785.1"/>
    <property type="molecule type" value="Genomic_DNA"/>
</dbReference>
<dbReference type="AlphaFoldDB" id="A0AA40ZZX4"/>
<sequence length="276" mass="30945">MPLEESALGITVPPLTKQKPDGTTYTRRDDVEDALERLVGLRRSDVIAALKIRDARSALYVQSECIVHLMRATRTDNNQYYFGELYRELMRRITAVLPRVEGERADTAENVHAADARDRVRDLFNEKLSVDRAEAGAGLDYFEVMFADAIAALRKTAMRRATRSAARSERIEADDDSSEPSLAVERAVGSLDLKQELLSDDPIYRSRVIAAIQTLPDKQRRVIEMTLQEMPIDSSDESLMTIRKVIGVSSEKTVRNRRDAAYASIRKALGIGTGDE</sequence>